<evidence type="ECO:0000256" key="8">
    <source>
        <dbReference type="ARBA" id="ARBA00022833"/>
    </source>
</evidence>
<evidence type="ECO:0000313" key="13">
    <source>
        <dbReference type="Proteomes" id="UP001286456"/>
    </source>
</evidence>
<dbReference type="GO" id="GO:0016567">
    <property type="term" value="P:protein ubiquitination"/>
    <property type="evidence" value="ECO:0007669"/>
    <property type="project" value="InterPro"/>
</dbReference>
<comment type="catalytic activity">
    <reaction evidence="1">
        <text>[E2 ubiquitin-conjugating enzyme]-S-ubiquitinyl-L-cysteine + [acceptor protein]-L-lysine = [E2 ubiquitin-conjugating enzyme]-L-cysteine + [acceptor protein]-N(6)-ubiquitinyl-L-lysine.</text>
        <dbReference type="EC" id="2.3.2.31"/>
    </reaction>
</comment>
<feature type="compositionally biased region" description="Low complexity" evidence="10">
    <location>
        <begin position="1"/>
        <end position="17"/>
    </location>
</feature>
<feature type="compositionally biased region" description="Polar residues" evidence="10">
    <location>
        <begin position="184"/>
        <end position="205"/>
    </location>
</feature>
<dbReference type="CDD" id="cd20335">
    <property type="entry name" value="BRcat_RBR"/>
    <property type="match status" value="1"/>
</dbReference>
<dbReference type="GO" id="GO:0008270">
    <property type="term" value="F:zinc ion binding"/>
    <property type="evidence" value="ECO:0007669"/>
    <property type="project" value="UniProtKB-KW"/>
</dbReference>
<reference evidence="12" key="2">
    <citation type="submission" date="2023-06" db="EMBL/GenBank/DDBJ databases">
        <authorList>
            <consortium name="Lawrence Berkeley National Laboratory"/>
            <person name="Haridas S."/>
            <person name="Hensen N."/>
            <person name="Bonometti L."/>
            <person name="Westerberg I."/>
            <person name="Brannstrom I.O."/>
            <person name="Guillou S."/>
            <person name="Cros-Aarteil S."/>
            <person name="Calhoun S."/>
            <person name="Kuo A."/>
            <person name="Mondo S."/>
            <person name="Pangilinan J."/>
            <person name="Riley R."/>
            <person name="Labutti K."/>
            <person name="Andreopoulos B."/>
            <person name="Lipzen A."/>
            <person name="Chen C."/>
            <person name="Yanf M."/>
            <person name="Daum C."/>
            <person name="Ng V."/>
            <person name="Clum A."/>
            <person name="Steindorff A."/>
            <person name="Ohm R."/>
            <person name="Martin F."/>
            <person name="Silar P."/>
            <person name="Natvig D."/>
            <person name="Lalanne C."/>
            <person name="Gautier V."/>
            <person name="Ament-Velasquez S.L."/>
            <person name="Kruys A."/>
            <person name="Hutchinson M.I."/>
            <person name="Powell A.J."/>
            <person name="Barry K."/>
            <person name="Miller A.N."/>
            <person name="Grigoriev I.V."/>
            <person name="Debuchy R."/>
            <person name="Gladieux P."/>
            <person name="Thoren M.H."/>
            <person name="Johannesson H."/>
        </authorList>
    </citation>
    <scope>NUCLEOTIDE SEQUENCE</scope>
    <source>
        <strain evidence="12">SMH4131-1</strain>
    </source>
</reference>
<evidence type="ECO:0000256" key="2">
    <source>
        <dbReference type="ARBA" id="ARBA00012251"/>
    </source>
</evidence>
<proteinExistence type="predicted"/>
<evidence type="ECO:0000313" key="12">
    <source>
        <dbReference type="EMBL" id="KAK3335392.1"/>
    </source>
</evidence>
<evidence type="ECO:0000256" key="10">
    <source>
        <dbReference type="SAM" id="MobiDB-lite"/>
    </source>
</evidence>
<dbReference type="PROSITE" id="PS51873">
    <property type="entry name" value="TRIAD"/>
    <property type="match status" value="1"/>
</dbReference>
<comment type="caution">
    <text evidence="12">The sequence shown here is derived from an EMBL/GenBank/DDBJ whole genome shotgun (WGS) entry which is preliminary data.</text>
</comment>
<organism evidence="12 13">
    <name type="scientific">Cercophora scortea</name>
    <dbReference type="NCBI Taxonomy" id="314031"/>
    <lineage>
        <taxon>Eukaryota</taxon>
        <taxon>Fungi</taxon>
        <taxon>Dikarya</taxon>
        <taxon>Ascomycota</taxon>
        <taxon>Pezizomycotina</taxon>
        <taxon>Sordariomycetes</taxon>
        <taxon>Sordariomycetidae</taxon>
        <taxon>Sordariales</taxon>
        <taxon>Lasiosphaeriaceae</taxon>
        <taxon>Cercophora</taxon>
    </lineage>
</organism>
<keyword evidence="3" id="KW-0808">Transferase</keyword>
<dbReference type="InterPro" id="IPR031127">
    <property type="entry name" value="E3_UB_ligase_RBR"/>
</dbReference>
<dbReference type="AlphaFoldDB" id="A0AAE0J1U5"/>
<sequence>MASAATSSTTTITTTISPDTGGEKHIIDWWISDADNAEAENQSKNANAEEEEDEEDDEEVEELTDLFEYMPPKALSQLPPGTATPDTIAAVVQSALQNIIQQIEAEKRRADEAAAAQRRAEEEAAQAEAEAEEARAQAEAEVEAEAEATDRDQVQGEAEAEAEAEAEETPRADKGKGKATAADYNQSNNDGLSLHPGSSSDNASRGTRYLEQPVSQARPSKRPRGRFFQKLRSFMERGETKGESSKSSSSLVVLPYDPGRLMSAEEFSLAYDQGVAMALKSAAAAVAATAVVVTPAVETVECVSCLDDIDPASGIKTACHYYCNECFQRLIATALENEAQWPPKCCLTNISFLTITRHITGELMEQYREKDAEYSIPVQDRLYCSQPDCGEWIKKVDKANKTAQCSQGHSMCILCRQAPHPLNEACPQNRDQQLADQLAEEEGWRHCYQCHVLVEHRDACQHMTCRCGAQFCYVCGEQWRTCGCTLEQLAEIKTRAAARRQEREEKEAAENAWLANVLRLIEEFELEERRREEEARAAEEAEREEARRQEEAQRALREEARLLALAARFEELRATLLALDATQRAAINDAHRDEITAEAKRTVDDRIALNRKQETKRAESQRALAAKMAECERAWDREWRIRVAWEKQLEADYAQVLDAFWGDMAGSGGPQRAEKAMRAYMRKNDERKRVWEKWRDGQVELCRCEVEEEAEIQLELAEAARRRLDRGVKERHAAMSRKHAAELRWFGLVAAERARLLDEMETLERENGGE</sequence>
<evidence type="ECO:0000256" key="7">
    <source>
        <dbReference type="ARBA" id="ARBA00022786"/>
    </source>
</evidence>
<feature type="domain" description="RING-type" evidence="11">
    <location>
        <begin position="298"/>
        <end position="496"/>
    </location>
</feature>
<dbReference type="CDD" id="cd22584">
    <property type="entry name" value="Rcat_RBR_unk"/>
    <property type="match status" value="1"/>
</dbReference>
<feature type="compositionally biased region" description="Acidic residues" evidence="10">
    <location>
        <begin position="48"/>
        <end position="62"/>
    </location>
</feature>
<feature type="compositionally biased region" description="Basic and acidic residues" evidence="10">
    <location>
        <begin position="112"/>
        <end position="122"/>
    </location>
</feature>
<evidence type="ECO:0000256" key="5">
    <source>
        <dbReference type="ARBA" id="ARBA00022737"/>
    </source>
</evidence>
<dbReference type="InterPro" id="IPR044066">
    <property type="entry name" value="TRIAD_supradom"/>
</dbReference>
<feature type="compositionally biased region" description="Basic residues" evidence="10">
    <location>
        <begin position="219"/>
        <end position="228"/>
    </location>
</feature>
<dbReference type="SUPFAM" id="SSF57850">
    <property type="entry name" value="RING/U-box"/>
    <property type="match status" value="1"/>
</dbReference>
<evidence type="ECO:0000259" key="11">
    <source>
        <dbReference type="PROSITE" id="PS51873"/>
    </source>
</evidence>
<dbReference type="Proteomes" id="UP001286456">
    <property type="component" value="Unassembled WGS sequence"/>
</dbReference>
<evidence type="ECO:0000256" key="4">
    <source>
        <dbReference type="ARBA" id="ARBA00022723"/>
    </source>
</evidence>
<dbReference type="Pfam" id="PF01485">
    <property type="entry name" value="IBR"/>
    <property type="match status" value="1"/>
</dbReference>
<evidence type="ECO:0000256" key="1">
    <source>
        <dbReference type="ARBA" id="ARBA00001798"/>
    </source>
</evidence>
<reference evidence="12" key="1">
    <citation type="journal article" date="2023" name="Mol. Phylogenet. Evol.">
        <title>Genome-scale phylogeny and comparative genomics of the fungal order Sordariales.</title>
        <authorList>
            <person name="Hensen N."/>
            <person name="Bonometti L."/>
            <person name="Westerberg I."/>
            <person name="Brannstrom I.O."/>
            <person name="Guillou S."/>
            <person name="Cros-Aarteil S."/>
            <person name="Calhoun S."/>
            <person name="Haridas S."/>
            <person name="Kuo A."/>
            <person name="Mondo S."/>
            <person name="Pangilinan J."/>
            <person name="Riley R."/>
            <person name="LaButti K."/>
            <person name="Andreopoulos B."/>
            <person name="Lipzen A."/>
            <person name="Chen C."/>
            <person name="Yan M."/>
            <person name="Daum C."/>
            <person name="Ng V."/>
            <person name="Clum A."/>
            <person name="Steindorff A."/>
            <person name="Ohm R.A."/>
            <person name="Martin F."/>
            <person name="Silar P."/>
            <person name="Natvig D.O."/>
            <person name="Lalanne C."/>
            <person name="Gautier V."/>
            <person name="Ament-Velasquez S.L."/>
            <person name="Kruys A."/>
            <person name="Hutchinson M.I."/>
            <person name="Powell A.J."/>
            <person name="Barry K."/>
            <person name="Miller A.N."/>
            <person name="Grigoriev I.V."/>
            <person name="Debuchy R."/>
            <person name="Gladieux P."/>
            <person name="Hiltunen Thoren M."/>
            <person name="Johannesson H."/>
        </authorList>
    </citation>
    <scope>NUCLEOTIDE SEQUENCE</scope>
    <source>
        <strain evidence="12">SMH4131-1</strain>
    </source>
</reference>
<keyword evidence="7" id="KW-0833">Ubl conjugation pathway</keyword>
<feature type="region of interest" description="Disordered" evidence="10">
    <location>
        <begin position="1"/>
        <end position="62"/>
    </location>
</feature>
<dbReference type="EMBL" id="JAUEPO010000001">
    <property type="protein sequence ID" value="KAK3335392.1"/>
    <property type="molecule type" value="Genomic_DNA"/>
</dbReference>
<evidence type="ECO:0000256" key="6">
    <source>
        <dbReference type="ARBA" id="ARBA00022771"/>
    </source>
</evidence>
<dbReference type="InterPro" id="IPR002867">
    <property type="entry name" value="IBR_dom"/>
</dbReference>
<protein>
    <recommendedName>
        <fullName evidence="2">RBR-type E3 ubiquitin transferase</fullName>
        <ecNumber evidence="2">2.3.2.31</ecNumber>
    </recommendedName>
</protein>
<evidence type="ECO:0000256" key="3">
    <source>
        <dbReference type="ARBA" id="ARBA00022679"/>
    </source>
</evidence>
<dbReference type="PANTHER" id="PTHR11685">
    <property type="entry name" value="RBR FAMILY RING FINGER AND IBR DOMAIN-CONTAINING"/>
    <property type="match status" value="1"/>
</dbReference>
<keyword evidence="13" id="KW-1185">Reference proteome</keyword>
<name>A0AAE0J1U5_9PEZI</name>
<dbReference type="EC" id="2.3.2.31" evidence="2"/>
<feature type="compositionally biased region" description="Acidic residues" evidence="10">
    <location>
        <begin position="158"/>
        <end position="167"/>
    </location>
</feature>
<keyword evidence="9" id="KW-0175">Coiled coil</keyword>
<keyword evidence="6" id="KW-0863">Zinc-finger</keyword>
<feature type="coiled-coil region" evidence="9">
    <location>
        <begin position="489"/>
        <end position="561"/>
    </location>
</feature>
<keyword evidence="5" id="KW-0677">Repeat</keyword>
<keyword evidence="4" id="KW-0479">Metal-binding</keyword>
<dbReference type="Gene3D" id="1.20.120.1750">
    <property type="match status" value="1"/>
</dbReference>
<dbReference type="GO" id="GO:0061630">
    <property type="term" value="F:ubiquitin protein ligase activity"/>
    <property type="evidence" value="ECO:0007669"/>
    <property type="project" value="UniProtKB-EC"/>
</dbReference>
<gene>
    <name evidence="12" type="ORF">B0T19DRAFT_6893</name>
</gene>
<evidence type="ECO:0000256" key="9">
    <source>
        <dbReference type="SAM" id="Coils"/>
    </source>
</evidence>
<feature type="region of interest" description="Disordered" evidence="10">
    <location>
        <begin position="112"/>
        <end position="228"/>
    </location>
</feature>
<accession>A0AAE0J1U5</accession>
<keyword evidence="8" id="KW-0862">Zinc</keyword>